<protein>
    <submittedName>
        <fullName evidence="2">Putative iron-regulated protein</fullName>
    </submittedName>
</protein>
<proteinExistence type="predicted"/>
<sequence length="425" mass="47391">MIPKPLMQAQTETTSHITISPAMSKIRRQNERRQHSIAPPYAVSKQVSHVNEASLKVDDTVGSNTDSTAASNTDSTAASNTDSTTASNIDSTTASNIVPITANMEADTNNIDPYLIKISGLTANLVMPNLIYCKGCKANCDSDLFIDPIKNKIHKQCSNCRFRGYARRHPEIIQAQPFGTQIYTNEASLNAYDTVASNTVFTTDSNIVPITANMEADTNNIDPYLIKISGLTANLVMPNLIYCKGCKCNCDSDLFIDPIKNKIHKQCSNCRFRSYARRHPEIIQAQPVETQIYTNEAVEGSKYDFTDINAIIKGIEIGQTNINEAVISNETVPHETVPHETVPQETVSHETVPHETVPHETVPQETVPHETAPLKTWIDIEPVSIVSQQEIRKASIHRDHTHQIRTEEEFRGELILQLLLWLYVR</sequence>
<accession>A0A0B1PBB5</accession>
<evidence type="ECO:0000313" key="3">
    <source>
        <dbReference type="Proteomes" id="UP000030854"/>
    </source>
</evidence>
<gene>
    <name evidence="2" type="ORF">EV44_g0808</name>
</gene>
<feature type="compositionally biased region" description="Polar residues" evidence="1">
    <location>
        <begin position="8"/>
        <end position="18"/>
    </location>
</feature>
<feature type="compositionally biased region" description="Low complexity" evidence="1">
    <location>
        <begin position="63"/>
        <end position="89"/>
    </location>
</feature>
<feature type="region of interest" description="Disordered" evidence="1">
    <location>
        <begin position="58"/>
        <end position="89"/>
    </location>
</feature>
<organism evidence="2 3">
    <name type="scientific">Uncinula necator</name>
    <name type="common">Grape powdery mildew</name>
    <dbReference type="NCBI Taxonomy" id="52586"/>
    <lineage>
        <taxon>Eukaryota</taxon>
        <taxon>Fungi</taxon>
        <taxon>Dikarya</taxon>
        <taxon>Ascomycota</taxon>
        <taxon>Pezizomycotina</taxon>
        <taxon>Leotiomycetes</taxon>
        <taxon>Erysiphales</taxon>
        <taxon>Erysiphaceae</taxon>
        <taxon>Erysiphe</taxon>
    </lineage>
</organism>
<dbReference type="HOGENOM" id="CLU_645902_0_0_1"/>
<dbReference type="AlphaFoldDB" id="A0A0B1PBB5"/>
<keyword evidence="3" id="KW-1185">Reference proteome</keyword>
<evidence type="ECO:0000256" key="1">
    <source>
        <dbReference type="SAM" id="MobiDB-lite"/>
    </source>
</evidence>
<feature type="region of interest" description="Disordered" evidence="1">
    <location>
        <begin position="1"/>
        <end position="41"/>
    </location>
</feature>
<dbReference type="EMBL" id="JNVN01001135">
    <property type="protein sequence ID" value="KHJ33944.1"/>
    <property type="molecule type" value="Genomic_DNA"/>
</dbReference>
<name>A0A0B1PBB5_UNCNE</name>
<reference evidence="2 3" key="1">
    <citation type="journal article" date="2014" name="BMC Genomics">
        <title>Adaptive genomic structural variation in the grape powdery mildew pathogen, Erysiphe necator.</title>
        <authorList>
            <person name="Jones L."/>
            <person name="Riaz S."/>
            <person name="Morales-Cruz A."/>
            <person name="Amrine K.C."/>
            <person name="McGuire B."/>
            <person name="Gubler W.D."/>
            <person name="Walker M.A."/>
            <person name="Cantu D."/>
        </authorList>
    </citation>
    <scope>NUCLEOTIDE SEQUENCE [LARGE SCALE GENOMIC DNA]</scope>
    <source>
        <strain evidence="3">c</strain>
    </source>
</reference>
<evidence type="ECO:0000313" key="2">
    <source>
        <dbReference type="EMBL" id="KHJ33944.1"/>
    </source>
</evidence>
<comment type="caution">
    <text evidence="2">The sequence shown here is derived from an EMBL/GenBank/DDBJ whole genome shotgun (WGS) entry which is preliminary data.</text>
</comment>
<dbReference type="Proteomes" id="UP000030854">
    <property type="component" value="Unassembled WGS sequence"/>
</dbReference>